<accession>A0A846QJL1</accession>
<evidence type="ECO:0000256" key="1">
    <source>
        <dbReference type="SAM" id="Phobius"/>
    </source>
</evidence>
<sequence length="443" mass="50280">MSEIESDSEMNEIRTHFDQCIAWNIPDTSEAEAEVKQAAQREALRSEILCDNQGMTRSMEAVCTGFALDALRSFQRAYSDFISSITPHMSKIEEYCNLENKYRDVDELVDQKKRDEDSVLNNTAGYSGAKQEAQDAEKRYKSLRQAEGNRQPTVRSLWMYGILLLVVASGEIMINYRFLVDFMNIPAFAFAASAAVGGVVAWASHEHGKTLKQYNYYFGSHRTGEQKRTLGWQFIVASVFLVIAFVSIYFVRYIAVANMMAVRLAATGTNILGGQATGLGMAPYASALTSLGFNAAVWGISVWVATLFHDKNPEYEDAARYKIKADHALNRITKTRDSNVKAHEASRSVERERVRNEMKAIKEDLGTHLDLYLRIQERKGKVTNDIANETNRLLIVYKRHLADFANKNQATFYDDSNHPMTRVEFERLTPRLNGDQVTQLIRW</sequence>
<protein>
    <submittedName>
        <fullName evidence="2">NADH:ubiquinone oxidoreductase subunit 3 (Subunit A)</fullName>
    </submittedName>
</protein>
<keyword evidence="1" id="KW-1133">Transmembrane helix</keyword>
<name>A0A846QJL1_9BACT</name>
<dbReference type="EMBL" id="JAATJA010000002">
    <property type="protein sequence ID" value="NJB68331.1"/>
    <property type="molecule type" value="Genomic_DNA"/>
</dbReference>
<feature type="transmembrane region" description="Helical" evidence="1">
    <location>
        <begin position="230"/>
        <end position="251"/>
    </location>
</feature>
<feature type="transmembrane region" description="Helical" evidence="1">
    <location>
        <begin position="157"/>
        <end position="179"/>
    </location>
</feature>
<feature type="transmembrane region" description="Helical" evidence="1">
    <location>
        <begin position="185"/>
        <end position="203"/>
    </location>
</feature>
<dbReference type="AlphaFoldDB" id="A0A846QJL1"/>
<keyword evidence="2" id="KW-0830">Ubiquinone</keyword>
<organism evidence="2 3">
    <name type="scientific">Desulfobaculum xiamenense</name>
    <dbReference type="NCBI Taxonomy" id="995050"/>
    <lineage>
        <taxon>Bacteria</taxon>
        <taxon>Pseudomonadati</taxon>
        <taxon>Thermodesulfobacteriota</taxon>
        <taxon>Desulfovibrionia</taxon>
        <taxon>Desulfovibrionales</taxon>
        <taxon>Desulfovibrionaceae</taxon>
        <taxon>Desulfobaculum</taxon>
    </lineage>
</organism>
<keyword evidence="3" id="KW-1185">Reference proteome</keyword>
<evidence type="ECO:0000313" key="3">
    <source>
        <dbReference type="Proteomes" id="UP000580856"/>
    </source>
</evidence>
<proteinExistence type="predicted"/>
<keyword evidence="1" id="KW-0472">Membrane</keyword>
<dbReference type="RefSeq" id="WP_167941407.1">
    <property type="nucleotide sequence ID" value="NZ_JAATJA010000002.1"/>
</dbReference>
<reference evidence="2 3" key="1">
    <citation type="submission" date="2020-03" db="EMBL/GenBank/DDBJ databases">
        <title>Genomic Encyclopedia of Type Strains, Phase IV (KMG-IV): sequencing the most valuable type-strain genomes for metagenomic binning, comparative biology and taxonomic classification.</title>
        <authorList>
            <person name="Goeker M."/>
        </authorList>
    </citation>
    <scope>NUCLEOTIDE SEQUENCE [LARGE SCALE GENOMIC DNA]</scope>
    <source>
        <strain evidence="2 3">DSM 24233</strain>
    </source>
</reference>
<dbReference type="Proteomes" id="UP000580856">
    <property type="component" value="Unassembled WGS sequence"/>
</dbReference>
<comment type="caution">
    <text evidence="2">The sequence shown here is derived from an EMBL/GenBank/DDBJ whole genome shotgun (WGS) entry which is preliminary data.</text>
</comment>
<gene>
    <name evidence="2" type="ORF">GGQ74_002004</name>
</gene>
<evidence type="ECO:0000313" key="2">
    <source>
        <dbReference type="EMBL" id="NJB68331.1"/>
    </source>
</evidence>
<keyword evidence="1" id="KW-0812">Transmembrane</keyword>